<organism evidence="3 4">
    <name type="scientific">Candidatus Endonucleibacter bathymodioli</name>
    <dbReference type="NCBI Taxonomy" id="539814"/>
    <lineage>
        <taxon>Bacteria</taxon>
        <taxon>Pseudomonadati</taxon>
        <taxon>Pseudomonadota</taxon>
        <taxon>Gammaproteobacteria</taxon>
        <taxon>Oceanospirillales</taxon>
        <taxon>Endozoicomonadaceae</taxon>
        <taxon>Candidatus Endonucleibacter</taxon>
    </lineage>
</organism>
<proteinExistence type="predicted"/>
<evidence type="ECO:0000313" key="3">
    <source>
        <dbReference type="EMBL" id="MDP0588908.1"/>
    </source>
</evidence>
<feature type="region of interest" description="Disordered" evidence="2">
    <location>
        <begin position="1"/>
        <end position="58"/>
    </location>
</feature>
<keyword evidence="4" id="KW-1185">Reference proteome</keyword>
<comment type="caution">
    <text evidence="3">The sequence shown here is derived from an EMBL/GenBank/DDBJ whole genome shotgun (WGS) entry which is preliminary data.</text>
</comment>
<reference evidence="3 4" key="1">
    <citation type="journal article" date="2023" name="bioRxiv">
        <title>An intranuclear bacterial parasite of deep-sea mussels expresses apoptosis inhibitors acquired from its host.</title>
        <authorList>
            <person name="Gonzalez Porras M.A."/>
            <person name="Assie A."/>
            <person name="Tietjen M."/>
            <person name="Violette M."/>
            <person name="Kleiner M."/>
            <person name="Gruber-Vodicka H."/>
            <person name="Dubilier N."/>
            <person name="Leisch N."/>
        </authorList>
    </citation>
    <scope>NUCLEOTIDE SEQUENCE [LARGE SCALE GENOMIC DNA]</scope>
    <source>
        <strain evidence="3">IAP13</strain>
    </source>
</reference>
<dbReference type="Proteomes" id="UP001178148">
    <property type="component" value="Unassembled WGS sequence"/>
</dbReference>
<feature type="compositionally biased region" description="Polar residues" evidence="2">
    <location>
        <begin position="9"/>
        <end position="28"/>
    </location>
</feature>
<gene>
    <name evidence="3" type="ORF">QS748_06845</name>
</gene>
<evidence type="ECO:0000313" key="4">
    <source>
        <dbReference type="Proteomes" id="UP001178148"/>
    </source>
</evidence>
<keyword evidence="1" id="KW-0175">Coiled coil</keyword>
<feature type="coiled-coil region" evidence="1">
    <location>
        <begin position="189"/>
        <end position="216"/>
    </location>
</feature>
<feature type="region of interest" description="Disordered" evidence="2">
    <location>
        <begin position="385"/>
        <end position="416"/>
    </location>
</feature>
<sequence>MEGPMDVNSRINSNNNAPLLPSQDSAVANKTDGVQLGYSTASSSEVVESNSPVSNTQNDEVALDQPEVVPQAPVQELSFVAGNAQLSGLQESVKFFNERFDINALDMADTASVLLMIKGMVSDMRALSSLGSIDSASKELLTQLDRNIATANNLVTQKEGLINKQTMQIEKQDSKAAKEILLAEKESALTNEGGTNEQLESEIALLKQEIGVLTTDIEVLTNDTAALTKNINLGENSLNKDLESGIQRVFLITNGIKQRFDKSILNNGEEQRVVTDKINHDIAVTHEKTNQMLRKDKNGIRELDKAQINNQDARNNKVVDERRLEKALHDFGVNIPDGVLALLSINDVESPDTLLNNLRKEMPDEKAIADIAKVFGAILGNNDRSPKITNQTDIEQKHTKEPVTKDRGASVEQPRFTGQSALATPFLKIDTEQANRTDSQANKKDLLVSSATADIRKIGAMKLESEAMSLVAKAEEERRKAESIISKNSPV</sequence>
<evidence type="ECO:0000256" key="2">
    <source>
        <dbReference type="SAM" id="MobiDB-lite"/>
    </source>
</evidence>
<dbReference type="EMBL" id="JASXSV010000008">
    <property type="protein sequence ID" value="MDP0588908.1"/>
    <property type="molecule type" value="Genomic_DNA"/>
</dbReference>
<name>A0AA90NLG9_9GAMM</name>
<feature type="compositionally biased region" description="Low complexity" evidence="2">
    <location>
        <begin position="42"/>
        <end position="55"/>
    </location>
</feature>
<dbReference type="AlphaFoldDB" id="A0AA90NLG9"/>
<accession>A0AA90NLG9</accession>
<protein>
    <submittedName>
        <fullName evidence="3">Uncharacterized protein</fullName>
    </submittedName>
</protein>
<evidence type="ECO:0000256" key="1">
    <source>
        <dbReference type="SAM" id="Coils"/>
    </source>
</evidence>
<feature type="compositionally biased region" description="Basic and acidic residues" evidence="2">
    <location>
        <begin position="394"/>
        <end position="409"/>
    </location>
</feature>